<keyword evidence="16" id="KW-1185">Reference proteome</keyword>
<evidence type="ECO:0000313" key="16">
    <source>
        <dbReference type="Proteomes" id="UP001187415"/>
    </source>
</evidence>
<reference evidence="15" key="1">
    <citation type="submission" date="2023-07" db="EMBL/GenBank/DDBJ databases">
        <title>Chromosome-level Genome Assembly of Striped Snakehead (Channa striata).</title>
        <authorList>
            <person name="Liu H."/>
        </authorList>
    </citation>
    <scope>NUCLEOTIDE SEQUENCE</scope>
    <source>
        <strain evidence="15">Gz</strain>
        <tissue evidence="15">Muscle</tissue>
    </source>
</reference>
<dbReference type="Gene3D" id="3.10.450.60">
    <property type="match status" value="1"/>
</dbReference>
<dbReference type="AlphaFoldDB" id="A0AA88NCR1"/>
<comment type="pathway">
    <text evidence="2">Lipid metabolism.</text>
</comment>
<keyword evidence="9" id="KW-0408">Iron</keyword>
<dbReference type="GO" id="GO:0016702">
    <property type="term" value="F:oxidoreductase activity, acting on single donors with incorporation of molecular oxygen, incorporation of two atoms of oxygen"/>
    <property type="evidence" value="ECO:0007669"/>
    <property type="project" value="InterPro"/>
</dbReference>
<dbReference type="SUPFAM" id="SSF49723">
    <property type="entry name" value="Lipase/lipooxygenase domain (PLAT/LH2 domain)"/>
    <property type="match status" value="1"/>
</dbReference>
<gene>
    <name evidence="15" type="ORF">Q5P01_004939</name>
</gene>
<dbReference type="PRINTS" id="PR00467">
    <property type="entry name" value="MAMLPOXGNASE"/>
</dbReference>
<dbReference type="GO" id="GO:0005737">
    <property type="term" value="C:cytoplasm"/>
    <property type="evidence" value="ECO:0007669"/>
    <property type="project" value="UniProtKB-SubCell"/>
</dbReference>
<name>A0AA88NCR1_CHASR</name>
<evidence type="ECO:0000256" key="8">
    <source>
        <dbReference type="ARBA" id="ARBA00023098"/>
    </source>
</evidence>
<evidence type="ECO:0000256" key="11">
    <source>
        <dbReference type="PIRSR" id="PIRSR601885-3"/>
    </source>
</evidence>
<feature type="domain" description="PLAT" evidence="13">
    <location>
        <begin position="2"/>
        <end position="119"/>
    </location>
</feature>
<feature type="domain" description="Lipoxygenase" evidence="14">
    <location>
        <begin position="119"/>
        <end position="538"/>
    </location>
</feature>
<dbReference type="Pfam" id="PF00305">
    <property type="entry name" value="Lipoxygenase"/>
    <property type="match status" value="2"/>
</dbReference>
<evidence type="ECO:0000256" key="6">
    <source>
        <dbReference type="ARBA" id="ARBA00022964"/>
    </source>
</evidence>
<evidence type="ECO:0000313" key="15">
    <source>
        <dbReference type="EMBL" id="KAK2856204.1"/>
    </source>
</evidence>
<feature type="binding site" evidence="9">
    <location>
        <position position="532"/>
    </location>
    <ligand>
        <name>Fe cation</name>
        <dbReference type="ChEBI" id="CHEBI:24875"/>
        <note>catalytic</note>
    </ligand>
</feature>
<dbReference type="InterPro" id="IPR001024">
    <property type="entry name" value="PLAT/LH2_dom"/>
</dbReference>
<dbReference type="SUPFAM" id="SSF48484">
    <property type="entry name" value="Lipoxigenase"/>
    <property type="match status" value="1"/>
</dbReference>
<sequence length="576" mass="65694">MAEYKLEVTTGDMINAGSLDHIHITLIGTGGNSEPTKLDNFDTKFKTGATLTYTVKANSSLGKLLLVKVEKKQFLILPEDEWFCSKIVVTTPEGEVVPFLCYRWISRGEPVELREGRAVKVFEEDQPQMIDHRKKELIHRQSLFKWMFVDEKLPHISHYTDKSELPAGIGFSLTKKMEILYKKRIIGGSLALLGQGEPTEQWKKTEDVKEMFVLTKTKMSEYVAEHWMEDDFYGSQFLNAINPNVINRCSELPPSFPVTEDMVKSFLEQGSSLQMEMMKGNIFLYDLKWMDGLPTKEYNGESLQVATGFCLFYMNSEKNLKPIAIQLHQQPSSENPIFLPSDSETDWLLAKMFIKNADLIQHQSVYHLLNIHYLAEVFTVATLRCLPGVHPLYKLLIPHTRYTLAACKTCSLGCGELTELMRRAFSELTYSSLCLPDNITARGLDTIPNFYYRDDGLKLWNIINNFVKGIVEYYYPSDSDVQKDTELQEWISEIFNHGFLANTDSGIPANFHAVGEVVKFITMVIFTVTAQHAAVNNGLINHTLKCWAQDVPFFKSPSSCVLDHAWVPKEHRAQTC</sequence>
<dbReference type="SMART" id="SM00308">
    <property type="entry name" value="LH2"/>
    <property type="match status" value="1"/>
</dbReference>
<keyword evidence="5 9" id="KW-0479">Metal-binding</keyword>
<feature type="binding site" evidence="9">
    <location>
        <position position="367"/>
    </location>
    <ligand>
        <name>Fe cation</name>
        <dbReference type="ChEBI" id="CHEBI:24875"/>
        <note>catalytic</note>
    </ligand>
</feature>
<dbReference type="Pfam" id="PF01477">
    <property type="entry name" value="PLAT"/>
    <property type="match status" value="1"/>
</dbReference>
<evidence type="ECO:0000256" key="3">
    <source>
        <dbReference type="ARBA" id="ARBA00009419"/>
    </source>
</evidence>
<evidence type="ECO:0000256" key="7">
    <source>
        <dbReference type="ARBA" id="ARBA00023002"/>
    </source>
</evidence>
<keyword evidence="10" id="KW-0106">Calcium</keyword>
<feature type="binding site" evidence="10">
    <location>
        <position position="80"/>
    </location>
    <ligand>
        <name>Ca(2+)</name>
        <dbReference type="ChEBI" id="CHEBI:29108"/>
        <label>1</label>
    </ligand>
</feature>
<feature type="binding site" evidence="10">
    <location>
        <position position="40"/>
    </location>
    <ligand>
        <name>Ca(2+)</name>
        <dbReference type="ChEBI" id="CHEBI:29108"/>
        <label>2</label>
    </ligand>
</feature>
<keyword evidence="4" id="KW-0963">Cytoplasm</keyword>
<dbReference type="PANTHER" id="PTHR11771">
    <property type="entry name" value="LIPOXYGENASE"/>
    <property type="match status" value="1"/>
</dbReference>
<keyword evidence="8" id="KW-0443">Lipid metabolism</keyword>
<comment type="subcellular location">
    <subcellularLocation>
        <location evidence="1">Cytoplasm</location>
    </subcellularLocation>
</comment>
<evidence type="ECO:0000256" key="9">
    <source>
        <dbReference type="PIRSR" id="PIRSR601885-1"/>
    </source>
</evidence>
<feature type="binding site" evidence="10">
    <location>
        <position position="39"/>
    </location>
    <ligand>
        <name>Ca(2+)</name>
        <dbReference type="ChEBI" id="CHEBI:29108"/>
        <label>2</label>
    </ligand>
</feature>
<comment type="cofactor">
    <cofactor evidence="9">
        <name>Fe cation</name>
        <dbReference type="ChEBI" id="CHEBI:24875"/>
    </cofactor>
    <text evidence="9">Binds 1 Fe cation per subunit.</text>
</comment>
<feature type="binding site" evidence="9">
    <location>
        <position position="372"/>
    </location>
    <ligand>
        <name>Fe cation</name>
        <dbReference type="ChEBI" id="CHEBI:24875"/>
        <note>catalytic</note>
    </ligand>
</feature>
<dbReference type="InterPro" id="IPR020834">
    <property type="entry name" value="LipOase_CS"/>
</dbReference>
<keyword evidence="7" id="KW-0560">Oxidoreductase</keyword>
<comment type="similarity">
    <text evidence="3">Belongs to the lipoxygenase family.</text>
</comment>
<evidence type="ECO:0000256" key="1">
    <source>
        <dbReference type="ARBA" id="ARBA00004496"/>
    </source>
</evidence>
<dbReference type="Gene3D" id="1.20.245.10">
    <property type="entry name" value="Lipoxygenase-1, Domain 5"/>
    <property type="match status" value="1"/>
</dbReference>
<dbReference type="Gene3D" id="2.60.60.20">
    <property type="entry name" value="PLAT/LH2 domain"/>
    <property type="match status" value="1"/>
</dbReference>
<dbReference type="InterPro" id="IPR036226">
    <property type="entry name" value="LipOase_C_sf"/>
</dbReference>
<feature type="site" description="Essential for stabilizing binding to COTL1" evidence="11">
    <location>
        <position position="104"/>
    </location>
</feature>
<protein>
    <submittedName>
        <fullName evidence="15">Uncharacterized protein</fullName>
    </submittedName>
</protein>
<dbReference type="GO" id="GO:0034440">
    <property type="term" value="P:lipid oxidation"/>
    <property type="evidence" value="ECO:0007669"/>
    <property type="project" value="InterPro"/>
</dbReference>
<dbReference type="EMBL" id="JAUPFM010000003">
    <property type="protein sequence ID" value="KAK2856204.1"/>
    <property type="molecule type" value="Genomic_DNA"/>
</dbReference>
<dbReference type="PROSITE" id="PS51393">
    <property type="entry name" value="LIPOXYGENASE_3"/>
    <property type="match status" value="1"/>
</dbReference>
<dbReference type="PROSITE" id="PS50095">
    <property type="entry name" value="PLAT"/>
    <property type="match status" value="1"/>
</dbReference>
<organism evidence="15 16">
    <name type="scientific">Channa striata</name>
    <name type="common">Snakehead murrel</name>
    <name type="synonym">Ophicephalus striatus</name>
    <dbReference type="NCBI Taxonomy" id="64152"/>
    <lineage>
        <taxon>Eukaryota</taxon>
        <taxon>Metazoa</taxon>
        <taxon>Chordata</taxon>
        <taxon>Craniata</taxon>
        <taxon>Vertebrata</taxon>
        <taxon>Euteleostomi</taxon>
        <taxon>Actinopterygii</taxon>
        <taxon>Neopterygii</taxon>
        <taxon>Teleostei</taxon>
        <taxon>Neoteleostei</taxon>
        <taxon>Acanthomorphata</taxon>
        <taxon>Anabantaria</taxon>
        <taxon>Anabantiformes</taxon>
        <taxon>Channoidei</taxon>
        <taxon>Channidae</taxon>
        <taxon>Channa</taxon>
    </lineage>
</organism>
<dbReference type="InterPro" id="IPR013819">
    <property type="entry name" value="LipOase_C"/>
</dbReference>
<proteinExistence type="inferred from homology"/>
<evidence type="ECO:0000256" key="12">
    <source>
        <dbReference type="PROSITE-ProRule" id="PRU00152"/>
    </source>
</evidence>
<dbReference type="PROSITE" id="PS00081">
    <property type="entry name" value="LIPOXYGENASE_2"/>
    <property type="match status" value="1"/>
</dbReference>
<evidence type="ECO:0000256" key="4">
    <source>
        <dbReference type="ARBA" id="ARBA00022490"/>
    </source>
</evidence>
<dbReference type="InterPro" id="IPR001885">
    <property type="entry name" value="LipOase_mml"/>
</dbReference>
<evidence type="ECO:0000256" key="5">
    <source>
        <dbReference type="ARBA" id="ARBA00022723"/>
    </source>
</evidence>
<dbReference type="PRINTS" id="PR00087">
    <property type="entry name" value="LIPOXYGENASE"/>
</dbReference>
<evidence type="ECO:0000256" key="10">
    <source>
        <dbReference type="PIRSR" id="PIRSR601885-2"/>
    </source>
</evidence>
<evidence type="ECO:0000259" key="14">
    <source>
        <dbReference type="PROSITE" id="PS51393"/>
    </source>
</evidence>
<feature type="binding site" evidence="10">
    <location>
        <position position="17"/>
    </location>
    <ligand>
        <name>Ca(2+)</name>
        <dbReference type="ChEBI" id="CHEBI:29108"/>
        <label>1</label>
    </ligand>
</feature>
<accession>A0AA88NCR1</accession>
<evidence type="ECO:0000256" key="2">
    <source>
        <dbReference type="ARBA" id="ARBA00005189"/>
    </source>
</evidence>
<comment type="caution">
    <text evidence="12">Lacks conserved residue(s) required for the propagation of feature annotation.</text>
</comment>
<dbReference type="Proteomes" id="UP001187415">
    <property type="component" value="Unassembled WGS sequence"/>
</dbReference>
<dbReference type="InterPro" id="IPR036392">
    <property type="entry name" value="PLAT/LH2_dom_sf"/>
</dbReference>
<dbReference type="InterPro" id="IPR000907">
    <property type="entry name" value="LipOase"/>
</dbReference>
<dbReference type="GO" id="GO:0005506">
    <property type="term" value="F:iron ion binding"/>
    <property type="evidence" value="ECO:0007669"/>
    <property type="project" value="InterPro"/>
</dbReference>
<keyword evidence="6" id="KW-0223">Dioxygenase</keyword>
<comment type="caution">
    <text evidence="15">The sequence shown here is derived from an EMBL/GenBank/DDBJ whole genome shotgun (WGS) entry which is preliminary data.</text>
</comment>
<evidence type="ECO:0000259" key="13">
    <source>
        <dbReference type="PROSITE" id="PS50095"/>
    </source>
</evidence>